<accession>A0A138ZZ22</accession>
<organism evidence="2 3">
    <name type="scientific">Gonapodya prolifera (strain JEL478)</name>
    <name type="common">Monoblepharis prolifera</name>
    <dbReference type="NCBI Taxonomy" id="1344416"/>
    <lineage>
        <taxon>Eukaryota</taxon>
        <taxon>Fungi</taxon>
        <taxon>Fungi incertae sedis</taxon>
        <taxon>Chytridiomycota</taxon>
        <taxon>Chytridiomycota incertae sedis</taxon>
        <taxon>Monoblepharidomycetes</taxon>
        <taxon>Monoblepharidales</taxon>
        <taxon>Gonapodyaceae</taxon>
        <taxon>Gonapodya</taxon>
    </lineage>
</organism>
<sequence>MTESAPRYTFVDVHSYRNEDPKLHQALVESAVECFRLAFNDDPFLKWIHGGALPSPKLVDEYYRTWILYTQSIPRSVCAMVNQPPDVPLDASSVEVVAAIISFPPGYHAEVPPSIGAAFGFLGFIVQSLFRDPVVVKRALIETGRLTDKALSKNLGKSKDKLYFVHSIGTKTGHQGAGLGNKVLADLLDRADKDGLPCFLTSSSAKNLSFYRRLGFEEREVIMHFDKEKTKPYTVMVRPATKP</sequence>
<dbReference type="EMBL" id="KQ965850">
    <property type="protein sequence ID" value="KXS09756.1"/>
    <property type="molecule type" value="Genomic_DNA"/>
</dbReference>
<dbReference type="InterPro" id="IPR000182">
    <property type="entry name" value="GNAT_dom"/>
</dbReference>
<dbReference type="SUPFAM" id="SSF55729">
    <property type="entry name" value="Acyl-CoA N-acyltransferases (Nat)"/>
    <property type="match status" value="1"/>
</dbReference>
<feature type="domain" description="N-acetyltransferase" evidence="1">
    <location>
        <begin position="98"/>
        <end position="241"/>
    </location>
</feature>
<dbReference type="InterPro" id="IPR052523">
    <property type="entry name" value="Trichothecene_AcTrans"/>
</dbReference>
<dbReference type="PROSITE" id="PS51186">
    <property type="entry name" value="GNAT"/>
    <property type="match status" value="1"/>
</dbReference>
<dbReference type="Proteomes" id="UP000070544">
    <property type="component" value="Unassembled WGS sequence"/>
</dbReference>
<dbReference type="PANTHER" id="PTHR42791">
    <property type="entry name" value="GNAT FAMILY ACETYLTRANSFERASE"/>
    <property type="match status" value="1"/>
</dbReference>
<reference evidence="2 3" key="1">
    <citation type="journal article" date="2015" name="Genome Biol. Evol.">
        <title>Phylogenomic analyses indicate that early fungi evolved digesting cell walls of algal ancestors of land plants.</title>
        <authorList>
            <person name="Chang Y."/>
            <person name="Wang S."/>
            <person name="Sekimoto S."/>
            <person name="Aerts A.L."/>
            <person name="Choi C."/>
            <person name="Clum A."/>
            <person name="LaButti K.M."/>
            <person name="Lindquist E.A."/>
            <person name="Yee Ngan C."/>
            <person name="Ohm R.A."/>
            <person name="Salamov A.A."/>
            <person name="Grigoriev I.V."/>
            <person name="Spatafora J.W."/>
            <person name="Berbee M.L."/>
        </authorList>
    </citation>
    <scope>NUCLEOTIDE SEQUENCE [LARGE SCALE GENOMIC DNA]</scope>
    <source>
        <strain evidence="2 3">JEL478</strain>
    </source>
</reference>
<keyword evidence="3" id="KW-1185">Reference proteome</keyword>
<dbReference type="AlphaFoldDB" id="A0A138ZZ22"/>
<dbReference type="InterPro" id="IPR016181">
    <property type="entry name" value="Acyl_CoA_acyltransferase"/>
</dbReference>
<protein>
    <recommendedName>
        <fullName evidence="1">N-acetyltransferase domain-containing protein</fullName>
    </recommendedName>
</protein>
<gene>
    <name evidence="2" type="ORF">M427DRAFT_38397</name>
</gene>
<dbReference type="PANTHER" id="PTHR42791:SF1">
    <property type="entry name" value="N-ACETYLTRANSFERASE DOMAIN-CONTAINING PROTEIN"/>
    <property type="match status" value="1"/>
</dbReference>
<name>A0A138ZZ22_GONPJ</name>
<evidence type="ECO:0000313" key="3">
    <source>
        <dbReference type="Proteomes" id="UP000070544"/>
    </source>
</evidence>
<dbReference type="Pfam" id="PF00583">
    <property type="entry name" value="Acetyltransf_1"/>
    <property type="match status" value="1"/>
</dbReference>
<dbReference type="Gene3D" id="3.40.630.30">
    <property type="match status" value="1"/>
</dbReference>
<dbReference type="GO" id="GO:0016747">
    <property type="term" value="F:acyltransferase activity, transferring groups other than amino-acyl groups"/>
    <property type="evidence" value="ECO:0007669"/>
    <property type="project" value="InterPro"/>
</dbReference>
<dbReference type="OrthoDB" id="196847at2759"/>
<evidence type="ECO:0000259" key="1">
    <source>
        <dbReference type="PROSITE" id="PS51186"/>
    </source>
</evidence>
<proteinExistence type="predicted"/>
<evidence type="ECO:0000313" key="2">
    <source>
        <dbReference type="EMBL" id="KXS09756.1"/>
    </source>
</evidence>